<dbReference type="OrthoDB" id="9796461at2"/>
<dbReference type="InterPro" id="IPR043968">
    <property type="entry name" value="SGNH"/>
</dbReference>
<reference evidence="11 12" key="1">
    <citation type="submission" date="2016-10" db="EMBL/GenBank/DDBJ databases">
        <authorList>
            <person name="de Groot N.N."/>
        </authorList>
    </citation>
    <scope>NUCLEOTIDE SEQUENCE [LARGE SCALE GENOMIC DNA]</scope>
    <source>
        <strain evidence="11 12">DSM 17925</strain>
    </source>
</reference>
<feature type="transmembrane region" description="Helical" evidence="8">
    <location>
        <begin position="162"/>
        <end position="181"/>
    </location>
</feature>
<evidence type="ECO:0000256" key="3">
    <source>
        <dbReference type="ARBA" id="ARBA00022679"/>
    </source>
</evidence>
<feature type="transmembrane region" description="Helical" evidence="8">
    <location>
        <begin position="308"/>
        <end position="324"/>
    </location>
</feature>
<feature type="transmembrane region" description="Helical" evidence="8">
    <location>
        <begin position="270"/>
        <end position="288"/>
    </location>
</feature>
<dbReference type="GO" id="GO:0005886">
    <property type="term" value="C:plasma membrane"/>
    <property type="evidence" value="ECO:0007669"/>
    <property type="project" value="UniProtKB-SubCell"/>
</dbReference>
<feature type="transmembrane region" description="Helical" evidence="8">
    <location>
        <begin position="345"/>
        <end position="363"/>
    </location>
</feature>
<evidence type="ECO:0000256" key="4">
    <source>
        <dbReference type="ARBA" id="ARBA00022692"/>
    </source>
</evidence>
<dbReference type="STRING" id="364200.SAMN04488515_3178"/>
<keyword evidence="5 8" id="KW-1133">Transmembrane helix</keyword>
<feature type="transmembrane region" description="Helical" evidence="8">
    <location>
        <begin position="187"/>
        <end position="209"/>
    </location>
</feature>
<dbReference type="InterPro" id="IPR036514">
    <property type="entry name" value="SGNH_hydro_sf"/>
</dbReference>
<feature type="transmembrane region" description="Helical" evidence="8">
    <location>
        <begin position="31"/>
        <end position="51"/>
    </location>
</feature>
<feature type="transmembrane region" description="Helical" evidence="8">
    <location>
        <begin position="241"/>
        <end position="258"/>
    </location>
</feature>
<dbReference type="Gene3D" id="3.40.50.1110">
    <property type="entry name" value="SGNH hydrolase"/>
    <property type="match status" value="1"/>
</dbReference>
<dbReference type="PANTHER" id="PTHR23028">
    <property type="entry name" value="ACETYLTRANSFERASE"/>
    <property type="match status" value="1"/>
</dbReference>
<gene>
    <name evidence="11" type="ORF">SAMN04488515_3178</name>
</gene>
<dbReference type="GO" id="GO:0009103">
    <property type="term" value="P:lipopolysaccharide biosynthetic process"/>
    <property type="evidence" value="ECO:0007669"/>
    <property type="project" value="TreeGrafter"/>
</dbReference>
<evidence type="ECO:0000256" key="1">
    <source>
        <dbReference type="ARBA" id="ARBA00004651"/>
    </source>
</evidence>
<feature type="domain" description="SGNH" evidence="10">
    <location>
        <begin position="410"/>
        <end position="613"/>
    </location>
</feature>
<dbReference type="PANTHER" id="PTHR23028:SF53">
    <property type="entry name" value="ACYL_TRANSF_3 DOMAIN-CONTAINING PROTEIN"/>
    <property type="match status" value="1"/>
</dbReference>
<dbReference type="InterPro" id="IPR050879">
    <property type="entry name" value="Acyltransferase_3"/>
</dbReference>
<keyword evidence="12" id="KW-1185">Reference proteome</keyword>
<accession>A0A1I0RSZ6</accession>
<evidence type="ECO:0000256" key="6">
    <source>
        <dbReference type="ARBA" id="ARBA00023136"/>
    </source>
</evidence>
<keyword evidence="3 11" id="KW-0808">Transferase</keyword>
<feature type="transmembrane region" description="Helical" evidence="8">
    <location>
        <begin position="72"/>
        <end position="90"/>
    </location>
</feature>
<feature type="transmembrane region" description="Helical" evidence="8">
    <location>
        <begin position="7"/>
        <end position="25"/>
    </location>
</feature>
<evidence type="ECO:0000313" key="11">
    <source>
        <dbReference type="EMBL" id="SEW44297.1"/>
    </source>
</evidence>
<dbReference type="Pfam" id="PF19040">
    <property type="entry name" value="SGNH"/>
    <property type="match status" value="1"/>
</dbReference>
<keyword evidence="6 8" id="KW-0472">Membrane</keyword>
<dbReference type="AlphaFoldDB" id="A0A1I0RSZ6"/>
<dbReference type="Proteomes" id="UP000199167">
    <property type="component" value="Unassembled WGS sequence"/>
</dbReference>
<keyword evidence="7 11" id="KW-0012">Acyltransferase</keyword>
<dbReference type="EMBL" id="FOIZ01000002">
    <property type="protein sequence ID" value="SEW44297.1"/>
    <property type="molecule type" value="Genomic_DNA"/>
</dbReference>
<dbReference type="InterPro" id="IPR002656">
    <property type="entry name" value="Acyl_transf_3_dom"/>
</dbReference>
<feature type="transmembrane region" description="Helical" evidence="8">
    <location>
        <begin position="216"/>
        <end position="235"/>
    </location>
</feature>
<evidence type="ECO:0000313" key="12">
    <source>
        <dbReference type="Proteomes" id="UP000199167"/>
    </source>
</evidence>
<sequence>MKYRSEIDGLRAVAVVPVILFHAGLELFGGGFVGVDVFFVISGYLITTILIDELERGEFSILRFYERRARRILPALFFVMLCCLPFAWAWMLPNEIYSFGVSLMAVSVFISNIIFWRQEGYFAAAAEEKPLLHTWSLAVEEQYYVLFPIYLLLLWRFGRNPVFWSICVIATISLALSEWGWRNYPSANFYLAPTRAWELLAGSIAAFIISRHGVKSNNLLAAMGLAGIIYAIFAFDKFTPFPSLYALAPVGGTVLIILYSDRTTWVSKLLSTKGFVGIGLVSYSAYLWHQPLFAFARIRSYDQSGTPTLLGLGVVSLLLAWLSWRYIEQPFRKGSASVLPRRNQIFAASLVGILAFSGTGWFVRSQDGFPERLTAAQQDILKWESFDRDAAYRKGRCFMMPELDYTQFDDGCLGTGETVIWGDSYAAALTSGWRLNDPEVGQRTASACPPLLGVDMPERPNCKAINDATFAVIAELENPHVVLNGIWWGFDKYLDNLNATVQRLQEAGITNITIIGGTPQFSPTLPKRLISLDLALTQDHRIKADIGDVLAADDVLRTIAARHGVTFVPILPHICDNDGYCDAVITTDAGVFEPIAWDAGHLTPSGALHILRRIFPDT</sequence>
<evidence type="ECO:0000256" key="2">
    <source>
        <dbReference type="ARBA" id="ARBA00022475"/>
    </source>
</evidence>
<keyword evidence="4 8" id="KW-0812">Transmembrane</keyword>
<dbReference type="GO" id="GO:0016788">
    <property type="term" value="F:hydrolase activity, acting on ester bonds"/>
    <property type="evidence" value="ECO:0007669"/>
    <property type="project" value="UniProtKB-ARBA"/>
</dbReference>
<proteinExistence type="predicted"/>
<keyword evidence="2" id="KW-1003">Cell membrane</keyword>
<dbReference type="Pfam" id="PF01757">
    <property type="entry name" value="Acyl_transf_3"/>
    <property type="match status" value="1"/>
</dbReference>
<organism evidence="11 12">
    <name type="scientific">Cognatiyoonia koreensis</name>
    <dbReference type="NCBI Taxonomy" id="364200"/>
    <lineage>
        <taxon>Bacteria</taxon>
        <taxon>Pseudomonadati</taxon>
        <taxon>Pseudomonadota</taxon>
        <taxon>Alphaproteobacteria</taxon>
        <taxon>Rhodobacterales</taxon>
        <taxon>Paracoccaceae</taxon>
        <taxon>Cognatiyoonia</taxon>
    </lineage>
</organism>
<name>A0A1I0RSZ6_9RHOB</name>
<evidence type="ECO:0000256" key="7">
    <source>
        <dbReference type="ARBA" id="ARBA00023315"/>
    </source>
</evidence>
<comment type="subcellular location">
    <subcellularLocation>
        <location evidence="1">Cell membrane</location>
        <topology evidence="1">Multi-pass membrane protein</topology>
    </subcellularLocation>
</comment>
<feature type="domain" description="Acyltransferase 3" evidence="9">
    <location>
        <begin position="6"/>
        <end position="324"/>
    </location>
</feature>
<dbReference type="SUPFAM" id="SSF52266">
    <property type="entry name" value="SGNH hydrolase"/>
    <property type="match status" value="1"/>
</dbReference>
<feature type="transmembrane region" description="Helical" evidence="8">
    <location>
        <begin position="96"/>
        <end position="116"/>
    </location>
</feature>
<protein>
    <submittedName>
        <fullName evidence="11">Peptidoglycan/LPS O-acetylase OafA/YrhL, contains acyltransferase and SGNH-hydrolase domains</fullName>
    </submittedName>
</protein>
<keyword evidence="11" id="KW-0378">Hydrolase</keyword>
<dbReference type="RefSeq" id="WP_089996843.1">
    <property type="nucleotide sequence ID" value="NZ_FOIZ01000002.1"/>
</dbReference>
<evidence type="ECO:0000256" key="5">
    <source>
        <dbReference type="ARBA" id="ARBA00022989"/>
    </source>
</evidence>
<evidence type="ECO:0000256" key="8">
    <source>
        <dbReference type="SAM" id="Phobius"/>
    </source>
</evidence>
<dbReference type="GO" id="GO:0016747">
    <property type="term" value="F:acyltransferase activity, transferring groups other than amino-acyl groups"/>
    <property type="evidence" value="ECO:0007669"/>
    <property type="project" value="InterPro"/>
</dbReference>
<evidence type="ECO:0000259" key="10">
    <source>
        <dbReference type="Pfam" id="PF19040"/>
    </source>
</evidence>
<evidence type="ECO:0000259" key="9">
    <source>
        <dbReference type="Pfam" id="PF01757"/>
    </source>
</evidence>